<organism evidence="1 2">
    <name type="scientific">Chenggangzhangella methanolivorans</name>
    <dbReference type="NCBI Taxonomy" id="1437009"/>
    <lineage>
        <taxon>Bacteria</taxon>
        <taxon>Pseudomonadati</taxon>
        <taxon>Pseudomonadota</taxon>
        <taxon>Alphaproteobacteria</taxon>
        <taxon>Hyphomicrobiales</taxon>
        <taxon>Methylopilaceae</taxon>
        <taxon>Chenggangzhangella</taxon>
    </lineage>
</organism>
<evidence type="ECO:0000313" key="1">
    <source>
        <dbReference type="EMBL" id="QZO01252.1"/>
    </source>
</evidence>
<dbReference type="RefSeq" id="WP_261404489.1">
    <property type="nucleotide sequence ID" value="NZ_CP081869.1"/>
</dbReference>
<keyword evidence="2" id="KW-1185">Reference proteome</keyword>
<dbReference type="AlphaFoldDB" id="A0A9E6RHR3"/>
<protein>
    <submittedName>
        <fullName evidence="1">Uncharacterized protein</fullName>
    </submittedName>
</protein>
<dbReference type="KEGG" id="cmet:K6K41_06905"/>
<accession>A0A9E6RHR3</accession>
<proteinExistence type="predicted"/>
<sequence>MEAIASAPKPDHATAGRLAATEIAAAELGQQTAEKTAHGDPAERSHTLFLNARLREFAR</sequence>
<dbReference type="EMBL" id="CP081869">
    <property type="protein sequence ID" value="QZO01252.1"/>
    <property type="molecule type" value="Genomic_DNA"/>
</dbReference>
<reference evidence="1" key="1">
    <citation type="submission" date="2021-08" db="EMBL/GenBank/DDBJ databases">
        <authorList>
            <person name="Zhang H."/>
            <person name="Xu M."/>
            <person name="Yu Z."/>
            <person name="Yang L."/>
            <person name="Cai Y."/>
        </authorList>
    </citation>
    <scope>NUCLEOTIDE SEQUENCE</scope>
    <source>
        <strain evidence="1">CHL1</strain>
    </source>
</reference>
<dbReference type="Proteomes" id="UP000825701">
    <property type="component" value="Chromosome"/>
</dbReference>
<gene>
    <name evidence="1" type="ORF">K6K41_06905</name>
</gene>
<name>A0A9E6RHR3_9HYPH</name>
<evidence type="ECO:0000313" key="2">
    <source>
        <dbReference type="Proteomes" id="UP000825701"/>
    </source>
</evidence>